<proteinExistence type="predicted"/>
<dbReference type="SMART" id="SM00267">
    <property type="entry name" value="GGDEF"/>
    <property type="match status" value="1"/>
</dbReference>
<dbReference type="InterPro" id="IPR000160">
    <property type="entry name" value="GGDEF_dom"/>
</dbReference>
<dbReference type="PROSITE" id="PS50887">
    <property type="entry name" value="GGDEF"/>
    <property type="match status" value="1"/>
</dbReference>
<keyword evidence="1" id="KW-0812">Transmembrane</keyword>
<dbReference type="PANTHER" id="PTHR33121">
    <property type="entry name" value="CYCLIC DI-GMP PHOSPHODIESTERASE PDEF"/>
    <property type="match status" value="1"/>
</dbReference>
<dbReference type="EMBL" id="UGHR01000004">
    <property type="protein sequence ID" value="STR45387.1"/>
    <property type="molecule type" value="Genomic_DNA"/>
</dbReference>
<evidence type="ECO:0000259" key="3">
    <source>
        <dbReference type="PROSITE" id="PS50887"/>
    </source>
</evidence>
<dbReference type="GO" id="GO:0071111">
    <property type="term" value="F:cyclic-guanylate-specific phosphodiesterase activity"/>
    <property type="evidence" value="ECO:0007669"/>
    <property type="project" value="UniProtKB-EC"/>
</dbReference>
<dbReference type="EC" id="3.1.4.52" evidence="4"/>
<dbReference type="NCBIfam" id="TIGR00254">
    <property type="entry name" value="GGDEF"/>
    <property type="match status" value="1"/>
</dbReference>
<dbReference type="Gene3D" id="3.20.20.450">
    <property type="entry name" value="EAL domain"/>
    <property type="match status" value="1"/>
</dbReference>
<reference evidence="5 7" key="2">
    <citation type="submission" date="2019-03" db="EMBL/GenBank/DDBJ databases">
        <title>Genomic Encyclopedia of Type Strains, Phase IV (KMG-IV): sequencing the most valuable type-strain genomes for metagenomic binning, comparative biology and taxonomic classification.</title>
        <authorList>
            <person name="Goeker M."/>
        </authorList>
    </citation>
    <scope>NUCLEOTIDE SEQUENCE [LARGE SCALE GENOMIC DNA]</scope>
    <source>
        <strain evidence="5 7">DSM 3764</strain>
    </source>
</reference>
<dbReference type="SUPFAM" id="SSF55073">
    <property type="entry name" value="Nucleotide cyclase"/>
    <property type="match status" value="1"/>
</dbReference>
<dbReference type="PANTHER" id="PTHR33121:SF70">
    <property type="entry name" value="SIGNALING PROTEIN YKOW"/>
    <property type="match status" value="1"/>
</dbReference>
<feature type="transmembrane region" description="Helical" evidence="1">
    <location>
        <begin position="258"/>
        <end position="287"/>
    </location>
</feature>
<dbReference type="Proteomes" id="UP000295794">
    <property type="component" value="Unassembled WGS sequence"/>
</dbReference>
<name>A0A377SWN9_9NEIS</name>
<dbReference type="InterPro" id="IPR001633">
    <property type="entry name" value="EAL_dom"/>
</dbReference>
<dbReference type="Proteomes" id="UP000255108">
    <property type="component" value="Unassembled WGS sequence"/>
</dbReference>
<keyword evidence="7" id="KW-1185">Reference proteome</keyword>
<feature type="domain" description="GGDEF" evidence="3">
    <location>
        <begin position="374"/>
        <end position="510"/>
    </location>
</feature>
<evidence type="ECO:0000259" key="2">
    <source>
        <dbReference type="PROSITE" id="PS50883"/>
    </source>
</evidence>
<reference evidence="4 6" key="1">
    <citation type="submission" date="2018-06" db="EMBL/GenBank/DDBJ databases">
        <authorList>
            <consortium name="Pathogen Informatics"/>
            <person name="Doyle S."/>
        </authorList>
    </citation>
    <scope>NUCLEOTIDE SEQUENCE [LARGE SCALE GENOMIC DNA]</scope>
    <source>
        <strain evidence="4 6">NCTC11159</strain>
    </source>
</reference>
<dbReference type="SUPFAM" id="SSF141868">
    <property type="entry name" value="EAL domain-like"/>
    <property type="match status" value="1"/>
</dbReference>
<dbReference type="OrthoDB" id="9759607at2"/>
<dbReference type="PROSITE" id="PS50883">
    <property type="entry name" value="EAL"/>
    <property type="match status" value="1"/>
</dbReference>
<dbReference type="Pfam" id="PF00563">
    <property type="entry name" value="EAL"/>
    <property type="match status" value="1"/>
</dbReference>
<sequence>MISKLRIRVLRLLGITLLVTVSFGSYFSYQILSEKFTQFEKRSIQSDLDAANLLINEQLLSHKKFATDYSVWDDTCAFMKDGNKKYIASNYTYEAISNMGNDFIFLIHPNGEIALSVILSDFLGQESGKSIINSNSIETNTLLKKLNIKKEMAISSSRSALYFLNDQAYILAFSPIVKSNGSGPAMGMTIMGRHINTSRLQHMQKLSQTPFKLLPPDIQTESISFSDQKYHAIRQIKDAHPFIISIDGVRPLYKEGQFAYILLLINLISVWAISLILVMLGLGHLVIKRITFYSQKLHRIRLGEQSDGRLQHSGIDEIDFLALSVNELLDEIENQHQKLIRDALYDPLTSLGNRSRLNEQLKLSLSLLRRKSMQALCLLLIDLDGFKMINDVHGHPAGDQLLIVLSKRILETIRESDCAVRLGGDEFAIMLTNPISMSTAEQITERIRVQLSLPVDFANKTLRVSASIGLVYLNNDISKTLLPEDIIKQADIAMYQAKQAGRDRTVIFDKAMESLLDEYEKLENDLRSSVDGELIDISFQPILSTDGKKLESLEVLGRWFHPRLGLISPDRFIPIAENARLIRRYTLGVLKKACMVAKMEFGVYPDLRLSVNISVQEMLENDFFDDLHAILLETDFPPHLLNLEVTESLFAKNESEMTETMLKCCELGIKFHIDDFGTGYSSLARLHALPISILKVDRAFVNRIGQGGETLIKAVIEMAHGLNMKVICEGVETPGQASCITQLGGDYIQGYLYAKPMATAELSMWLFNFTHQETSPKLIH</sequence>
<dbReference type="InterPro" id="IPR007892">
    <property type="entry name" value="CHASE4"/>
</dbReference>
<dbReference type="Gene3D" id="3.30.70.270">
    <property type="match status" value="1"/>
</dbReference>
<protein>
    <submittedName>
        <fullName evidence="4">Cyclic di-GMP phosphodiesterase Gmr</fullName>
        <ecNumber evidence="4">3.1.4.52</ecNumber>
    </submittedName>
    <submittedName>
        <fullName evidence="5">Diguanylate cyclase (GGDEF)-like protein</fullName>
    </submittedName>
</protein>
<dbReference type="InterPro" id="IPR029787">
    <property type="entry name" value="Nucleotide_cyclase"/>
</dbReference>
<evidence type="ECO:0000313" key="6">
    <source>
        <dbReference type="Proteomes" id="UP000255108"/>
    </source>
</evidence>
<dbReference type="CDD" id="cd01948">
    <property type="entry name" value="EAL"/>
    <property type="match status" value="1"/>
</dbReference>
<dbReference type="InterPro" id="IPR043128">
    <property type="entry name" value="Rev_trsase/Diguanyl_cyclase"/>
</dbReference>
<accession>A0A377SWN9</accession>
<dbReference type="FunFam" id="3.30.70.270:FF:000001">
    <property type="entry name" value="Diguanylate cyclase domain protein"/>
    <property type="match status" value="1"/>
</dbReference>
<dbReference type="Pfam" id="PF05228">
    <property type="entry name" value="CHASE4"/>
    <property type="match status" value="1"/>
</dbReference>
<keyword evidence="4" id="KW-0378">Hydrolase</keyword>
<evidence type="ECO:0000313" key="4">
    <source>
        <dbReference type="EMBL" id="STR45387.1"/>
    </source>
</evidence>
<evidence type="ECO:0000256" key="1">
    <source>
        <dbReference type="SAM" id="Phobius"/>
    </source>
</evidence>
<keyword evidence="1" id="KW-0472">Membrane</keyword>
<dbReference type="RefSeq" id="WP_115229347.1">
    <property type="nucleotide sequence ID" value="NZ_CAWOLO010000004.1"/>
</dbReference>
<dbReference type="InterPro" id="IPR035919">
    <property type="entry name" value="EAL_sf"/>
</dbReference>
<feature type="transmembrane region" description="Helical" evidence="1">
    <location>
        <begin position="12"/>
        <end position="32"/>
    </location>
</feature>
<dbReference type="CDD" id="cd01949">
    <property type="entry name" value="GGDEF"/>
    <property type="match status" value="1"/>
</dbReference>
<organism evidence="4 6">
    <name type="scientific">Iodobacter fluviatilis</name>
    <dbReference type="NCBI Taxonomy" id="537"/>
    <lineage>
        <taxon>Bacteria</taxon>
        <taxon>Pseudomonadati</taxon>
        <taxon>Pseudomonadota</taxon>
        <taxon>Betaproteobacteria</taxon>
        <taxon>Neisseriales</taxon>
        <taxon>Chitinibacteraceae</taxon>
        <taxon>Iodobacter</taxon>
    </lineage>
</organism>
<evidence type="ECO:0000313" key="7">
    <source>
        <dbReference type="Proteomes" id="UP000295794"/>
    </source>
</evidence>
<evidence type="ECO:0000313" key="5">
    <source>
        <dbReference type="EMBL" id="TCU87887.1"/>
    </source>
</evidence>
<keyword evidence="1" id="KW-1133">Transmembrane helix</keyword>
<dbReference type="EMBL" id="SMBT01000004">
    <property type="protein sequence ID" value="TCU87887.1"/>
    <property type="molecule type" value="Genomic_DNA"/>
</dbReference>
<gene>
    <name evidence="4" type="primary">gmr_7</name>
    <name evidence="5" type="ORF">EV682_10452</name>
    <name evidence="4" type="ORF">NCTC11159_03959</name>
</gene>
<feature type="domain" description="EAL" evidence="2">
    <location>
        <begin position="519"/>
        <end position="770"/>
    </location>
</feature>
<dbReference type="SMART" id="SM00052">
    <property type="entry name" value="EAL"/>
    <property type="match status" value="1"/>
</dbReference>
<dbReference type="Pfam" id="PF00990">
    <property type="entry name" value="GGDEF"/>
    <property type="match status" value="1"/>
</dbReference>
<dbReference type="AlphaFoldDB" id="A0A377SWN9"/>
<dbReference type="InterPro" id="IPR050706">
    <property type="entry name" value="Cyclic-di-GMP_PDE-like"/>
</dbReference>